<gene>
    <name evidence="1" type="ORF">D9756_010689</name>
</gene>
<proteinExistence type="predicted"/>
<name>A0A8H5CT91_9AGAR</name>
<comment type="caution">
    <text evidence="1">The sequence shown here is derived from an EMBL/GenBank/DDBJ whole genome shotgun (WGS) entry which is preliminary data.</text>
</comment>
<keyword evidence="2" id="KW-1185">Reference proteome</keyword>
<reference evidence="1 2" key="1">
    <citation type="journal article" date="2020" name="ISME J.">
        <title>Uncovering the hidden diversity of litter-decomposition mechanisms in mushroom-forming fungi.</title>
        <authorList>
            <person name="Floudas D."/>
            <person name="Bentzer J."/>
            <person name="Ahren D."/>
            <person name="Johansson T."/>
            <person name="Persson P."/>
            <person name="Tunlid A."/>
        </authorList>
    </citation>
    <scope>NUCLEOTIDE SEQUENCE [LARGE SCALE GENOMIC DNA]</scope>
    <source>
        <strain evidence="1 2">CBS 146.42</strain>
    </source>
</reference>
<protein>
    <submittedName>
        <fullName evidence="1">Uncharacterized protein</fullName>
    </submittedName>
</protein>
<evidence type="ECO:0000313" key="2">
    <source>
        <dbReference type="Proteomes" id="UP000559027"/>
    </source>
</evidence>
<accession>A0A8H5CT91</accession>
<dbReference type="EMBL" id="JAACJO010000024">
    <property type="protein sequence ID" value="KAF5347599.1"/>
    <property type="molecule type" value="Genomic_DNA"/>
</dbReference>
<sequence length="544" mass="61022">MTEPAPNTTLQFQDVTKSLIDELKIVAFKARECALEKRNTTSPPASESQDTPTLYTFCVKAEETFRKFHDVCVLGVKLAQSIIGSFEGESTSDEKPGHKIGGETTSGIIESLRDTCEKTGKLVEEIVKLDNGSMIMEGFKREDGSRATFLYVLFQMAFETRDRECLGVSTLQKSLDVFAETWKAIGVEDLRGSESVKEVVKELREMIVQICIIGYALKPYDTTSSIGALDSPYMVNVNGDKELDISLQEQLDVLVKYMSEDCWEYDKLKALFDKNVIKTMINLRSTPNINDVLKGVTEGYQDVFMALVKAFNKNREMENYVWEWRMNGTSDLVENPSGVMRKFTAAREIVVGALGDVRKTAAGVRSALEELLKNPELKCEGRSTKEDDADATLRCQRCVFTNLVNHVKQVILDDFLNTSRWKWAATANTSDEPPKIFIQALKLLLSNSEGGRGHYQHEILNAMFPEGQLQGFESPEAGTWDQLLRLEVPMYSGGSSPIVDPNPDTPYMDREVRITWDNEDGSGVKPKLWKWVVECEGKGAKAQV</sequence>
<dbReference type="AlphaFoldDB" id="A0A8H5CT91"/>
<organism evidence="1 2">
    <name type="scientific">Leucocoprinus leucothites</name>
    <dbReference type="NCBI Taxonomy" id="201217"/>
    <lineage>
        <taxon>Eukaryota</taxon>
        <taxon>Fungi</taxon>
        <taxon>Dikarya</taxon>
        <taxon>Basidiomycota</taxon>
        <taxon>Agaricomycotina</taxon>
        <taxon>Agaricomycetes</taxon>
        <taxon>Agaricomycetidae</taxon>
        <taxon>Agaricales</taxon>
        <taxon>Agaricineae</taxon>
        <taxon>Agaricaceae</taxon>
        <taxon>Leucocoprinus</taxon>
    </lineage>
</organism>
<dbReference type="Proteomes" id="UP000559027">
    <property type="component" value="Unassembled WGS sequence"/>
</dbReference>
<dbReference type="OrthoDB" id="3092542at2759"/>
<evidence type="ECO:0000313" key="1">
    <source>
        <dbReference type="EMBL" id="KAF5347599.1"/>
    </source>
</evidence>